<reference evidence="4 5" key="1">
    <citation type="submission" date="2020-06" db="EMBL/GenBank/DDBJ databases">
        <title>Genome mining for natural products.</title>
        <authorList>
            <person name="Zhang B."/>
            <person name="Shi J."/>
            <person name="Ge H."/>
        </authorList>
    </citation>
    <scope>NUCLEOTIDE SEQUENCE [LARGE SCALE GENOMIC DNA]</scope>
    <source>
        <strain evidence="4 5">NA02069</strain>
    </source>
</reference>
<keyword evidence="2" id="KW-0732">Signal</keyword>
<dbReference type="Proteomes" id="UP000509418">
    <property type="component" value="Chromosome"/>
</dbReference>
<accession>A0A7H8SZI8</accession>
<feature type="signal peptide" evidence="2">
    <location>
        <begin position="1"/>
        <end position="30"/>
    </location>
</feature>
<dbReference type="PROSITE" id="PS51257">
    <property type="entry name" value="PROKAR_LIPOPROTEIN"/>
    <property type="match status" value="1"/>
</dbReference>
<evidence type="ECO:0000313" key="4">
    <source>
        <dbReference type="EMBL" id="QKZ16699.1"/>
    </source>
</evidence>
<dbReference type="InterPro" id="IPR025326">
    <property type="entry name" value="DUF4232"/>
</dbReference>
<feature type="chain" id="PRO_5039084366" evidence="2">
    <location>
        <begin position="31"/>
        <end position="228"/>
    </location>
</feature>
<dbReference type="AlphaFoldDB" id="A0A7H8SZI8"/>
<evidence type="ECO:0000259" key="3">
    <source>
        <dbReference type="Pfam" id="PF14016"/>
    </source>
</evidence>
<dbReference type="RefSeq" id="WP_125528452.1">
    <property type="nucleotide sequence ID" value="NZ_CBDRGH010000019.1"/>
</dbReference>
<feature type="compositionally biased region" description="Polar residues" evidence="1">
    <location>
        <begin position="77"/>
        <end position="86"/>
    </location>
</feature>
<evidence type="ECO:0000256" key="2">
    <source>
        <dbReference type="SAM" id="SignalP"/>
    </source>
</evidence>
<name>A0A7H8SZI8_STRCX</name>
<evidence type="ECO:0000256" key="1">
    <source>
        <dbReference type="SAM" id="MobiDB-lite"/>
    </source>
</evidence>
<feature type="compositionally biased region" description="Low complexity" evidence="1">
    <location>
        <begin position="48"/>
        <end position="76"/>
    </location>
</feature>
<proteinExistence type="predicted"/>
<feature type="domain" description="DUF4232" evidence="3">
    <location>
        <begin position="93"/>
        <end position="208"/>
    </location>
</feature>
<keyword evidence="5" id="KW-1185">Reference proteome</keyword>
<evidence type="ECO:0000313" key="5">
    <source>
        <dbReference type="Proteomes" id="UP000509418"/>
    </source>
</evidence>
<gene>
    <name evidence="4" type="ORF">HUT05_04530</name>
</gene>
<dbReference type="Pfam" id="PF14016">
    <property type="entry name" value="DUF4232"/>
    <property type="match status" value="1"/>
</dbReference>
<dbReference type="EMBL" id="CP056041">
    <property type="protein sequence ID" value="QKZ16699.1"/>
    <property type="molecule type" value="Genomic_DNA"/>
</dbReference>
<protein>
    <submittedName>
        <fullName evidence="4">DUF4232 domain-containing protein</fullName>
    </submittedName>
</protein>
<feature type="region of interest" description="Disordered" evidence="1">
    <location>
        <begin position="37"/>
        <end position="116"/>
    </location>
</feature>
<sequence>MGPARVFPSLHRATPLVGAVALLGLLTACGGGGDSTGAVQTPAGTGGTATSPAATDTGGPPTGPASSEPGTTGPPSVDTTSPATQSGGPGTRCHTSQLRASIGRPSPGAGQRNFPIVLTNTGDHTCTVRGYPGAAFVDAAGKQLGPDPKRSPDTPTTVTLTPGSSAWAGLTYASPEISGARTALPKSLLVTPPDERDSLKVAWTAGEVPVAGNESSVFLTVVQPGTGG</sequence>
<organism evidence="4 5">
    <name type="scientific">Streptomyces chartreusis</name>
    <dbReference type="NCBI Taxonomy" id="1969"/>
    <lineage>
        <taxon>Bacteria</taxon>
        <taxon>Bacillati</taxon>
        <taxon>Actinomycetota</taxon>
        <taxon>Actinomycetes</taxon>
        <taxon>Kitasatosporales</taxon>
        <taxon>Streptomycetaceae</taxon>
        <taxon>Streptomyces</taxon>
    </lineage>
</organism>